<organism evidence="1 2">
    <name type="scientific">Chiloscyllium punctatum</name>
    <name type="common">Brownbanded bambooshark</name>
    <name type="synonym">Hemiscyllium punctatum</name>
    <dbReference type="NCBI Taxonomy" id="137246"/>
    <lineage>
        <taxon>Eukaryota</taxon>
        <taxon>Metazoa</taxon>
        <taxon>Chordata</taxon>
        <taxon>Craniata</taxon>
        <taxon>Vertebrata</taxon>
        <taxon>Chondrichthyes</taxon>
        <taxon>Elasmobranchii</taxon>
        <taxon>Galeomorphii</taxon>
        <taxon>Galeoidea</taxon>
        <taxon>Orectolobiformes</taxon>
        <taxon>Hemiscylliidae</taxon>
        <taxon>Chiloscyllium</taxon>
    </lineage>
</organism>
<accession>A0A401T4K6</accession>
<reference evidence="1 2" key="1">
    <citation type="journal article" date="2018" name="Nat. Ecol. Evol.">
        <title>Shark genomes provide insights into elasmobranch evolution and the origin of vertebrates.</title>
        <authorList>
            <person name="Hara Y"/>
            <person name="Yamaguchi K"/>
            <person name="Onimaru K"/>
            <person name="Kadota M"/>
            <person name="Koyanagi M"/>
            <person name="Keeley SD"/>
            <person name="Tatsumi K"/>
            <person name="Tanaka K"/>
            <person name="Motone F"/>
            <person name="Kageyama Y"/>
            <person name="Nozu R"/>
            <person name="Adachi N"/>
            <person name="Nishimura O"/>
            <person name="Nakagawa R"/>
            <person name="Tanegashima C"/>
            <person name="Kiyatake I"/>
            <person name="Matsumoto R"/>
            <person name="Murakumo K"/>
            <person name="Nishida K"/>
            <person name="Terakita A"/>
            <person name="Kuratani S"/>
            <person name="Sato K"/>
            <person name="Hyodo S Kuraku.S."/>
        </authorList>
    </citation>
    <scope>NUCLEOTIDE SEQUENCE [LARGE SCALE GENOMIC DNA]</scope>
</reference>
<name>A0A401T4K6_CHIPU</name>
<keyword evidence="2" id="KW-1185">Reference proteome</keyword>
<protein>
    <submittedName>
        <fullName evidence="1">Uncharacterized protein</fullName>
    </submittedName>
</protein>
<gene>
    <name evidence="1" type="ORF">chiPu_0016069</name>
</gene>
<comment type="caution">
    <text evidence="1">The sequence shown here is derived from an EMBL/GenBank/DDBJ whole genome shotgun (WGS) entry which is preliminary data.</text>
</comment>
<proteinExistence type="predicted"/>
<dbReference type="EMBL" id="BEZZ01001019">
    <property type="protein sequence ID" value="GCC37565.1"/>
    <property type="molecule type" value="Genomic_DNA"/>
</dbReference>
<dbReference type="AlphaFoldDB" id="A0A401T4K6"/>
<evidence type="ECO:0000313" key="1">
    <source>
        <dbReference type="EMBL" id="GCC37565.1"/>
    </source>
</evidence>
<dbReference type="Proteomes" id="UP000287033">
    <property type="component" value="Unassembled WGS sequence"/>
</dbReference>
<evidence type="ECO:0000313" key="2">
    <source>
        <dbReference type="Proteomes" id="UP000287033"/>
    </source>
</evidence>
<sequence length="76" mass="8885">MIRHGLQGGAVSVKRVVKRDRGPCRLDSARQRELEPLEYFSRLLHRRHGLGKAFWNVPHNRARQSTVVITEQKAQW</sequence>